<evidence type="ECO:0000313" key="2">
    <source>
        <dbReference type="Proteomes" id="UP000324222"/>
    </source>
</evidence>
<accession>A0A5B7DS27</accession>
<proteinExistence type="predicted"/>
<protein>
    <submittedName>
        <fullName evidence="1">Uncharacterized protein</fullName>
    </submittedName>
</protein>
<dbReference type="Proteomes" id="UP000324222">
    <property type="component" value="Unassembled WGS sequence"/>
</dbReference>
<name>A0A5B7DS27_PORTR</name>
<comment type="caution">
    <text evidence="1">The sequence shown here is derived from an EMBL/GenBank/DDBJ whole genome shotgun (WGS) entry which is preliminary data.</text>
</comment>
<gene>
    <name evidence="1" type="ORF">E2C01_017115</name>
</gene>
<keyword evidence="2" id="KW-1185">Reference proteome</keyword>
<reference evidence="1 2" key="1">
    <citation type="submission" date="2019-05" db="EMBL/GenBank/DDBJ databases">
        <title>Another draft genome of Portunus trituberculatus and its Hox gene families provides insights of decapod evolution.</title>
        <authorList>
            <person name="Jeong J.-H."/>
            <person name="Song I."/>
            <person name="Kim S."/>
            <person name="Choi T."/>
            <person name="Kim D."/>
            <person name="Ryu S."/>
            <person name="Kim W."/>
        </authorList>
    </citation>
    <scope>NUCLEOTIDE SEQUENCE [LARGE SCALE GENOMIC DNA]</scope>
    <source>
        <tissue evidence="1">Muscle</tissue>
    </source>
</reference>
<dbReference type="EMBL" id="VSRR010001283">
    <property type="protein sequence ID" value="MPC24045.1"/>
    <property type="molecule type" value="Genomic_DNA"/>
</dbReference>
<evidence type="ECO:0000313" key="1">
    <source>
        <dbReference type="EMBL" id="MPC24045.1"/>
    </source>
</evidence>
<dbReference type="AlphaFoldDB" id="A0A5B7DS27"/>
<organism evidence="1 2">
    <name type="scientific">Portunus trituberculatus</name>
    <name type="common">Swimming crab</name>
    <name type="synonym">Neptunus trituberculatus</name>
    <dbReference type="NCBI Taxonomy" id="210409"/>
    <lineage>
        <taxon>Eukaryota</taxon>
        <taxon>Metazoa</taxon>
        <taxon>Ecdysozoa</taxon>
        <taxon>Arthropoda</taxon>
        <taxon>Crustacea</taxon>
        <taxon>Multicrustacea</taxon>
        <taxon>Malacostraca</taxon>
        <taxon>Eumalacostraca</taxon>
        <taxon>Eucarida</taxon>
        <taxon>Decapoda</taxon>
        <taxon>Pleocyemata</taxon>
        <taxon>Brachyura</taxon>
        <taxon>Eubrachyura</taxon>
        <taxon>Portunoidea</taxon>
        <taxon>Portunidae</taxon>
        <taxon>Portuninae</taxon>
        <taxon>Portunus</taxon>
    </lineage>
</organism>
<sequence>MVKAKRNMTLSLPLLHIDSQGIHLDQDKFPHKRPARIFKKPAQQRHKEQWEAKTRRVPPTPKRRLVWGDEGTVESGRVFHLSALRLLVNLVGMVVVVVI</sequence>